<name>A0A178XWT7_SINSA</name>
<keyword evidence="1" id="KW-0175">Coiled coil</keyword>
<keyword evidence="3" id="KW-1185">Reference proteome</keyword>
<feature type="coiled-coil region" evidence="1">
    <location>
        <begin position="16"/>
        <end position="43"/>
    </location>
</feature>
<evidence type="ECO:0000313" key="3">
    <source>
        <dbReference type="Proteomes" id="UP000078507"/>
    </source>
</evidence>
<evidence type="ECO:0000256" key="1">
    <source>
        <dbReference type="SAM" id="Coils"/>
    </source>
</evidence>
<dbReference type="EMBL" id="LNQB01000089">
    <property type="protein sequence ID" value="OAP39677.1"/>
    <property type="molecule type" value="Genomic_DNA"/>
</dbReference>
<proteinExistence type="predicted"/>
<accession>A0A178XWT7</accession>
<gene>
    <name evidence="2" type="ORF">ATB98_04990</name>
</gene>
<sequence>MTGIVVFHKHQEMTMTISLELQVEQLRAELKNAVELKERREIETELELVRAELLVAIAEQEGEFDAAPPF</sequence>
<reference evidence="2 3" key="1">
    <citation type="submission" date="2015-11" db="EMBL/GenBank/DDBJ databases">
        <title>Ensifer anhuiense sp. nov., an effective nitrogen fixation bacterium with Glycine soja.</title>
        <authorList>
            <person name="Yan H."/>
            <person name="Chen W."/>
        </authorList>
    </citation>
    <scope>NUCLEOTIDE SEQUENCE [LARGE SCALE GENOMIC DNA]</scope>
    <source>
        <strain evidence="2 3">LMG 7837</strain>
    </source>
</reference>
<dbReference type="AlphaFoldDB" id="A0A178XWT7"/>
<protein>
    <submittedName>
        <fullName evidence="2">Uncharacterized protein</fullName>
    </submittedName>
</protein>
<evidence type="ECO:0000313" key="2">
    <source>
        <dbReference type="EMBL" id="OAP39677.1"/>
    </source>
</evidence>
<comment type="caution">
    <text evidence="2">The sequence shown here is derived from an EMBL/GenBank/DDBJ whole genome shotgun (WGS) entry which is preliminary data.</text>
</comment>
<organism evidence="2 3">
    <name type="scientific">Sinorhizobium saheli</name>
    <dbReference type="NCBI Taxonomy" id="36856"/>
    <lineage>
        <taxon>Bacteria</taxon>
        <taxon>Pseudomonadati</taxon>
        <taxon>Pseudomonadota</taxon>
        <taxon>Alphaproteobacteria</taxon>
        <taxon>Hyphomicrobiales</taxon>
        <taxon>Rhizobiaceae</taxon>
        <taxon>Sinorhizobium/Ensifer group</taxon>
        <taxon>Sinorhizobium</taxon>
    </lineage>
</organism>
<dbReference type="Proteomes" id="UP000078507">
    <property type="component" value="Unassembled WGS sequence"/>
</dbReference>